<evidence type="ECO:0000313" key="2">
    <source>
        <dbReference type="Proteomes" id="UP001432146"/>
    </source>
</evidence>
<proteinExistence type="predicted"/>
<reference evidence="1 2" key="1">
    <citation type="submission" date="2024-05" db="EMBL/GenBank/DDBJ databases">
        <title>The nuclear and mitochondrial genome assemblies of Tetragonisca angustula (Apidae: Meliponini), a tiny yet remarkable pollinator in the Neotropics.</title>
        <authorList>
            <person name="Ferrari R."/>
            <person name="Ricardo P.C."/>
            <person name="Dias F.C."/>
            <person name="Araujo N.S."/>
            <person name="Soares D.O."/>
            <person name="Zhou Q.-S."/>
            <person name="Zhu C.-D."/>
            <person name="Coutinho L."/>
            <person name="Airas M.C."/>
            <person name="Batista T.M."/>
        </authorList>
    </citation>
    <scope>NUCLEOTIDE SEQUENCE [LARGE SCALE GENOMIC DNA]</scope>
    <source>
        <strain evidence="1">ASF017062</strain>
        <tissue evidence="1">Abdomen</tissue>
    </source>
</reference>
<accession>A0AAW0ZC25</accession>
<dbReference type="Proteomes" id="UP001432146">
    <property type="component" value="Unassembled WGS sequence"/>
</dbReference>
<sequence>MPLLCSLYKSGEIWRTWIARRDCAGIWEKTFPPGAPSTEPDLDQQKSIVSCFATLATIPYYVTLRNGEKPNLAPDFRSSSKQITISQADGVRFVV</sequence>
<comment type="caution">
    <text evidence="1">The sequence shown here is derived from an EMBL/GenBank/DDBJ whole genome shotgun (WGS) entry which is preliminary data.</text>
</comment>
<dbReference type="EMBL" id="JAWNGG020000283">
    <property type="protein sequence ID" value="KAK9295127.1"/>
    <property type="molecule type" value="Genomic_DNA"/>
</dbReference>
<dbReference type="AlphaFoldDB" id="A0AAW0ZC25"/>
<evidence type="ECO:0000313" key="1">
    <source>
        <dbReference type="EMBL" id="KAK9295127.1"/>
    </source>
</evidence>
<keyword evidence="2" id="KW-1185">Reference proteome</keyword>
<organism evidence="1 2">
    <name type="scientific">Tetragonisca angustula</name>
    <dbReference type="NCBI Taxonomy" id="166442"/>
    <lineage>
        <taxon>Eukaryota</taxon>
        <taxon>Metazoa</taxon>
        <taxon>Ecdysozoa</taxon>
        <taxon>Arthropoda</taxon>
        <taxon>Hexapoda</taxon>
        <taxon>Insecta</taxon>
        <taxon>Pterygota</taxon>
        <taxon>Neoptera</taxon>
        <taxon>Endopterygota</taxon>
        <taxon>Hymenoptera</taxon>
        <taxon>Apocrita</taxon>
        <taxon>Aculeata</taxon>
        <taxon>Apoidea</taxon>
        <taxon>Anthophila</taxon>
        <taxon>Apidae</taxon>
        <taxon>Tetragonisca</taxon>
    </lineage>
</organism>
<protein>
    <submittedName>
        <fullName evidence="1">Uncharacterized protein</fullName>
    </submittedName>
</protein>
<gene>
    <name evidence="1" type="ORF">QLX08_010461</name>
</gene>
<name>A0AAW0ZC25_9HYME</name>